<evidence type="ECO:0000313" key="1">
    <source>
        <dbReference type="EMBL" id="MDQ7910258.1"/>
    </source>
</evidence>
<reference evidence="1 2" key="1">
    <citation type="submission" date="2023-08" db="EMBL/GenBank/DDBJ databases">
        <title>Phytohabitans sansha sp. nov., isolated from marine sediment.</title>
        <authorList>
            <person name="Zhao Y."/>
            <person name="Yi K."/>
        </authorList>
    </citation>
    <scope>NUCLEOTIDE SEQUENCE [LARGE SCALE GENOMIC DNA]</scope>
    <source>
        <strain evidence="1 2">ZYX-F-186</strain>
    </source>
</reference>
<keyword evidence="2" id="KW-1185">Reference proteome</keyword>
<evidence type="ECO:0000313" key="2">
    <source>
        <dbReference type="Proteomes" id="UP001230908"/>
    </source>
</evidence>
<proteinExistence type="predicted"/>
<dbReference type="Proteomes" id="UP001230908">
    <property type="component" value="Unassembled WGS sequence"/>
</dbReference>
<name>A0ABU0ZT92_9ACTN</name>
<sequence length="154" mass="16139">MGINSRALVDALASHAAASGHFDRVAKHEPKNAPGMGLSASIWVQHIGPAVGSGLKSTSGLVVMNLRVMSDMVQEPQDDIDPLVMAAVDDLMAAYSANFTLDGLVRCVDLLGMSGTALRADAGYLQIGGTQGGMYRVMVITIPLIINDAWEQSA</sequence>
<dbReference type="RefSeq" id="WP_308717508.1">
    <property type="nucleotide sequence ID" value="NZ_JAVHUY010000053.1"/>
</dbReference>
<accession>A0ABU0ZT92</accession>
<dbReference type="EMBL" id="JAVHUY010000053">
    <property type="protein sequence ID" value="MDQ7910258.1"/>
    <property type="molecule type" value="Genomic_DNA"/>
</dbReference>
<protein>
    <submittedName>
        <fullName evidence="1">Uncharacterized protein</fullName>
    </submittedName>
</protein>
<organism evidence="1 2">
    <name type="scientific">Phytohabitans maris</name>
    <dbReference type="NCBI Taxonomy" id="3071409"/>
    <lineage>
        <taxon>Bacteria</taxon>
        <taxon>Bacillati</taxon>
        <taxon>Actinomycetota</taxon>
        <taxon>Actinomycetes</taxon>
        <taxon>Micromonosporales</taxon>
        <taxon>Micromonosporaceae</taxon>
    </lineage>
</organism>
<gene>
    <name evidence="1" type="ORF">RB614_37770</name>
</gene>
<comment type="caution">
    <text evidence="1">The sequence shown here is derived from an EMBL/GenBank/DDBJ whole genome shotgun (WGS) entry which is preliminary data.</text>
</comment>